<dbReference type="EMBL" id="JAANER010000009">
    <property type="protein sequence ID" value="KAG9186023.1"/>
    <property type="molecule type" value="Genomic_DNA"/>
</dbReference>
<sequence>MPPPSKYIQISTLPSMVLDTRGAPAKVQDIYSGILRDIAAVAGQIEWMMMEHCTLWHNQQLAEDFLLSSYQQLSYIRPQDAPVKVKKGDKIKIGD</sequence>
<comment type="caution">
    <text evidence="1">The sequence shown here is derived from an EMBL/GenBank/DDBJ whole genome shotgun (WGS) entry which is preliminary data.</text>
</comment>
<name>A0AAD4F9V6_9PLEO</name>
<evidence type="ECO:0000313" key="1">
    <source>
        <dbReference type="EMBL" id="KAG9186023.1"/>
    </source>
</evidence>
<proteinExistence type="predicted"/>
<accession>A0AAD4F9V6</accession>
<gene>
    <name evidence="1" type="ORF">G6011_02579</name>
</gene>
<dbReference type="Proteomes" id="UP001199106">
    <property type="component" value="Unassembled WGS sequence"/>
</dbReference>
<organism evidence="1 2">
    <name type="scientific">Alternaria panax</name>
    <dbReference type="NCBI Taxonomy" id="48097"/>
    <lineage>
        <taxon>Eukaryota</taxon>
        <taxon>Fungi</taxon>
        <taxon>Dikarya</taxon>
        <taxon>Ascomycota</taxon>
        <taxon>Pezizomycotina</taxon>
        <taxon>Dothideomycetes</taxon>
        <taxon>Pleosporomycetidae</taxon>
        <taxon>Pleosporales</taxon>
        <taxon>Pleosporineae</taxon>
        <taxon>Pleosporaceae</taxon>
        <taxon>Alternaria</taxon>
        <taxon>Alternaria sect. Panax</taxon>
    </lineage>
</organism>
<evidence type="ECO:0000313" key="2">
    <source>
        <dbReference type="Proteomes" id="UP001199106"/>
    </source>
</evidence>
<keyword evidence="2" id="KW-1185">Reference proteome</keyword>
<reference evidence="1" key="1">
    <citation type="submission" date="2021-07" db="EMBL/GenBank/DDBJ databases">
        <title>Genome Resource of American Ginseng Black Spot Pathogen Alternaria panax.</title>
        <authorList>
            <person name="Qiu C."/>
            <person name="Wang W."/>
            <person name="Liu Z."/>
        </authorList>
    </citation>
    <scope>NUCLEOTIDE SEQUENCE</scope>
    <source>
        <strain evidence="1">BNCC115425</strain>
    </source>
</reference>
<dbReference type="AlphaFoldDB" id="A0AAD4F9V6"/>
<protein>
    <submittedName>
        <fullName evidence="1">Uncharacterized protein</fullName>
    </submittedName>
</protein>